<keyword evidence="3" id="KW-0808">Transferase</keyword>
<dbReference type="RefSeq" id="XP_064767653.1">
    <property type="nucleotide sequence ID" value="XM_064912810.1"/>
</dbReference>
<feature type="compositionally biased region" description="Low complexity" evidence="10">
    <location>
        <begin position="179"/>
        <end position="198"/>
    </location>
</feature>
<comment type="catalytic activity">
    <reaction evidence="8">
        <text>L-seryl-[protein] + ATP = O-phospho-L-seryl-[protein] + ADP + H(+)</text>
        <dbReference type="Rhea" id="RHEA:17989"/>
        <dbReference type="Rhea" id="RHEA-COMP:9863"/>
        <dbReference type="Rhea" id="RHEA-COMP:11604"/>
        <dbReference type="ChEBI" id="CHEBI:15378"/>
        <dbReference type="ChEBI" id="CHEBI:29999"/>
        <dbReference type="ChEBI" id="CHEBI:30616"/>
        <dbReference type="ChEBI" id="CHEBI:83421"/>
        <dbReference type="ChEBI" id="CHEBI:456216"/>
        <dbReference type="EC" id="2.7.11.1"/>
    </reaction>
</comment>
<keyword evidence="4 9" id="KW-0547">Nucleotide-binding</keyword>
<reference evidence="12 13" key="1">
    <citation type="submission" date="2024-03" db="EMBL/GenBank/DDBJ databases">
        <title>Genome-scale model development and genomic sequencing of the oleaginous clade Lipomyces.</title>
        <authorList>
            <consortium name="Lawrence Berkeley National Laboratory"/>
            <person name="Czajka J.J."/>
            <person name="Han Y."/>
            <person name="Kim J."/>
            <person name="Mondo S.J."/>
            <person name="Hofstad B.A."/>
            <person name="Robles A."/>
            <person name="Haridas S."/>
            <person name="Riley R."/>
            <person name="LaButti K."/>
            <person name="Pangilinan J."/>
            <person name="Andreopoulos W."/>
            <person name="Lipzen A."/>
            <person name="Yan J."/>
            <person name="Wang M."/>
            <person name="Ng V."/>
            <person name="Grigoriev I.V."/>
            <person name="Spatafora J.W."/>
            <person name="Magnuson J.K."/>
            <person name="Baker S.E."/>
            <person name="Pomraning K.R."/>
        </authorList>
    </citation>
    <scope>NUCLEOTIDE SEQUENCE [LARGE SCALE GENOMIC DNA]</scope>
    <source>
        <strain evidence="12 13">Phaff 52-87</strain>
    </source>
</reference>
<evidence type="ECO:0000256" key="10">
    <source>
        <dbReference type="SAM" id="MobiDB-lite"/>
    </source>
</evidence>
<comment type="caution">
    <text evidence="12">The sequence shown here is derived from an EMBL/GenBank/DDBJ whole genome shotgun (WGS) entry which is preliminary data.</text>
</comment>
<dbReference type="GeneID" id="90038322"/>
<gene>
    <name evidence="12" type="ORF">BZA70DRAFT_279605</name>
</gene>
<dbReference type="PROSITE" id="PS50011">
    <property type="entry name" value="PROTEIN_KINASE_DOM"/>
    <property type="match status" value="1"/>
</dbReference>
<evidence type="ECO:0000256" key="2">
    <source>
        <dbReference type="ARBA" id="ARBA00022527"/>
    </source>
</evidence>
<evidence type="ECO:0000313" key="13">
    <source>
        <dbReference type="Proteomes" id="UP001498771"/>
    </source>
</evidence>
<dbReference type="InterPro" id="IPR011009">
    <property type="entry name" value="Kinase-like_dom_sf"/>
</dbReference>
<evidence type="ECO:0000256" key="1">
    <source>
        <dbReference type="ARBA" id="ARBA00012513"/>
    </source>
</evidence>
<evidence type="ECO:0000313" key="12">
    <source>
        <dbReference type="EMBL" id="KAK7204620.1"/>
    </source>
</evidence>
<evidence type="ECO:0000259" key="11">
    <source>
        <dbReference type="PROSITE" id="PS50011"/>
    </source>
</evidence>
<evidence type="ECO:0000256" key="7">
    <source>
        <dbReference type="ARBA" id="ARBA00047899"/>
    </source>
</evidence>
<dbReference type="Pfam" id="PF00069">
    <property type="entry name" value="Pkinase"/>
    <property type="match status" value="1"/>
</dbReference>
<feature type="region of interest" description="Disordered" evidence="10">
    <location>
        <begin position="528"/>
        <end position="604"/>
    </location>
</feature>
<dbReference type="PROSITE" id="PS00108">
    <property type="entry name" value="PROTEIN_KINASE_ST"/>
    <property type="match status" value="1"/>
</dbReference>
<evidence type="ECO:0000256" key="6">
    <source>
        <dbReference type="ARBA" id="ARBA00022840"/>
    </source>
</evidence>
<dbReference type="InterPro" id="IPR017441">
    <property type="entry name" value="Protein_kinase_ATP_BS"/>
</dbReference>
<dbReference type="EMBL" id="JBBJBU010000007">
    <property type="protein sequence ID" value="KAK7204620.1"/>
    <property type="molecule type" value="Genomic_DNA"/>
</dbReference>
<evidence type="ECO:0000256" key="5">
    <source>
        <dbReference type="ARBA" id="ARBA00022777"/>
    </source>
</evidence>
<dbReference type="Proteomes" id="UP001498771">
    <property type="component" value="Unassembled WGS sequence"/>
</dbReference>
<dbReference type="PROSITE" id="PS00107">
    <property type="entry name" value="PROTEIN_KINASE_ATP"/>
    <property type="match status" value="1"/>
</dbReference>
<evidence type="ECO:0000256" key="3">
    <source>
        <dbReference type="ARBA" id="ARBA00022679"/>
    </source>
</evidence>
<dbReference type="InterPro" id="IPR000719">
    <property type="entry name" value="Prot_kinase_dom"/>
</dbReference>
<feature type="region of interest" description="Disordered" evidence="10">
    <location>
        <begin position="451"/>
        <end position="477"/>
    </location>
</feature>
<proteinExistence type="predicted"/>
<dbReference type="Gene3D" id="1.10.510.10">
    <property type="entry name" value="Transferase(Phosphotransferase) domain 1"/>
    <property type="match status" value="1"/>
</dbReference>
<dbReference type="InterPro" id="IPR050236">
    <property type="entry name" value="Ser_Thr_kinase_AGC"/>
</dbReference>
<keyword evidence="13" id="KW-1185">Reference proteome</keyword>
<keyword evidence="2" id="KW-0723">Serine/threonine-protein kinase</keyword>
<organism evidence="12 13">
    <name type="scientific">Myxozyma melibiosi</name>
    <dbReference type="NCBI Taxonomy" id="54550"/>
    <lineage>
        <taxon>Eukaryota</taxon>
        <taxon>Fungi</taxon>
        <taxon>Dikarya</taxon>
        <taxon>Ascomycota</taxon>
        <taxon>Saccharomycotina</taxon>
        <taxon>Lipomycetes</taxon>
        <taxon>Lipomycetales</taxon>
        <taxon>Lipomycetaceae</taxon>
        <taxon>Myxozyma</taxon>
    </lineage>
</organism>
<dbReference type="Gene3D" id="3.30.200.20">
    <property type="entry name" value="Phosphorylase Kinase, domain 1"/>
    <property type="match status" value="1"/>
</dbReference>
<feature type="binding site" evidence="9">
    <location>
        <position position="52"/>
    </location>
    <ligand>
        <name>ATP</name>
        <dbReference type="ChEBI" id="CHEBI:30616"/>
    </ligand>
</feature>
<dbReference type="InterPro" id="IPR008271">
    <property type="entry name" value="Ser/Thr_kinase_AS"/>
</dbReference>
<evidence type="ECO:0000256" key="4">
    <source>
        <dbReference type="ARBA" id="ARBA00022741"/>
    </source>
</evidence>
<name>A0ABR1F476_9ASCO</name>
<accession>A0ABR1F476</accession>
<dbReference type="PANTHER" id="PTHR24356:SF422">
    <property type="entry name" value="PROTEIN KINASE DOMAIN-CONTAINING PROTEIN"/>
    <property type="match status" value="1"/>
</dbReference>
<dbReference type="SUPFAM" id="SSF56112">
    <property type="entry name" value="Protein kinase-like (PK-like)"/>
    <property type="match status" value="1"/>
</dbReference>
<feature type="compositionally biased region" description="Polar residues" evidence="10">
    <location>
        <begin position="531"/>
        <end position="563"/>
    </location>
</feature>
<keyword evidence="5" id="KW-0418">Kinase</keyword>
<dbReference type="PANTHER" id="PTHR24356">
    <property type="entry name" value="SERINE/THREONINE-PROTEIN KINASE"/>
    <property type="match status" value="1"/>
</dbReference>
<comment type="catalytic activity">
    <reaction evidence="7">
        <text>L-threonyl-[protein] + ATP = O-phospho-L-threonyl-[protein] + ADP + H(+)</text>
        <dbReference type="Rhea" id="RHEA:46608"/>
        <dbReference type="Rhea" id="RHEA-COMP:11060"/>
        <dbReference type="Rhea" id="RHEA-COMP:11605"/>
        <dbReference type="ChEBI" id="CHEBI:15378"/>
        <dbReference type="ChEBI" id="CHEBI:30013"/>
        <dbReference type="ChEBI" id="CHEBI:30616"/>
        <dbReference type="ChEBI" id="CHEBI:61977"/>
        <dbReference type="ChEBI" id="CHEBI:456216"/>
        <dbReference type="EC" id="2.7.11.1"/>
    </reaction>
</comment>
<evidence type="ECO:0000256" key="9">
    <source>
        <dbReference type="PROSITE-ProRule" id="PRU10141"/>
    </source>
</evidence>
<keyword evidence="6 9" id="KW-0067">ATP-binding</keyword>
<protein>
    <recommendedName>
        <fullName evidence="1">non-specific serine/threonine protein kinase</fullName>
        <ecNumber evidence="1">2.7.11.1</ecNumber>
    </recommendedName>
</protein>
<dbReference type="SMART" id="SM00220">
    <property type="entry name" value="S_TKc"/>
    <property type="match status" value="1"/>
</dbReference>
<evidence type="ECO:0000256" key="8">
    <source>
        <dbReference type="ARBA" id="ARBA00048679"/>
    </source>
</evidence>
<sequence>MGNSNSSTKQLPCSSDSVSLNSFILLGFVGRGTFGKVRIVKHKQSGKLYALKYFSKEQIAKAGNAMNIVRERKILAQLRHPFICGLRYAFLSSDHLFLVVDLKTGGDLRFHLSRQTFTENAISFVIAELACAIEYIHERGVAHRDVKPENVLFDADGHVSLADFNVAIRVPSRKSDANSTSSSSSSSGSSSQSSSTSSPPLIGLSGTVAYLAPEVYEGSGYGTAIDWWALGVVLYECIYSTKPFPSKHREKLVEQIRSARPAYPETSPPVSVDALQTMKKLLTADPSARLGATGLATFFEEPFFGKYTREGLEKKIFKPVFVPSSDTLNYDKTYEVEELLLADDRGLQYENRSDKRSRLLFPSYVEKKDEEQYALIETHFLPFDYSAVTGSRRLEKTTPAHSRVVAYHAEKAHSARCSPSPPKSLTLDCRSLTPSDSADSVQIFPQSKTVPAILTPPVSPHPLVGNEDSNSSSEAPGQITVITTTVVTPECEKVAEPVPIRISDEQQRILRKKTARIPQHYVLKSSHFDPVSSSKASSDYNRQYSQNSQHSSQTFQKSNNATMPRSGIRQDAHKNVRKERARSSDSGRNRARNSNPRPSFAPGVLGKCGARIVLRN</sequence>
<feature type="domain" description="Protein kinase" evidence="11">
    <location>
        <begin position="23"/>
        <end position="304"/>
    </location>
</feature>
<feature type="region of interest" description="Disordered" evidence="10">
    <location>
        <begin position="174"/>
        <end position="200"/>
    </location>
</feature>
<dbReference type="EC" id="2.7.11.1" evidence="1"/>